<proteinExistence type="predicted"/>
<evidence type="ECO:0000256" key="2">
    <source>
        <dbReference type="ARBA" id="ARBA00022525"/>
    </source>
</evidence>
<dbReference type="EMBL" id="KZ269982">
    <property type="protein sequence ID" value="OZC10987.1"/>
    <property type="molecule type" value="Genomic_DNA"/>
</dbReference>
<dbReference type="InterPro" id="IPR012314">
    <property type="entry name" value="Pept_M12B_GON-ADAMTSs"/>
</dbReference>
<dbReference type="PANTHER" id="PTHR13723">
    <property type="entry name" value="ADAMTS A DISINTEGRIN AND METALLOPROTEASE WITH THROMBOSPONDIN MOTIFS PROTEASE"/>
    <property type="match status" value="1"/>
</dbReference>
<evidence type="ECO:0000259" key="4">
    <source>
        <dbReference type="PROSITE" id="PS51046"/>
    </source>
</evidence>
<dbReference type="PROSITE" id="PS50092">
    <property type="entry name" value="TSP1"/>
    <property type="match status" value="3"/>
</dbReference>
<protein>
    <recommendedName>
        <fullName evidence="4">GON domain-containing protein</fullName>
    </recommendedName>
</protein>
<reference evidence="5 6" key="1">
    <citation type="submission" date="2015-12" db="EMBL/GenBank/DDBJ databases">
        <title>Draft genome of the nematode, Onchocerca flexuosa.</title>
        <authorList>
            <person name="Mitreva M."/>
        </authorList>
    </citation>
    <scope>NUCLEOTIDE SEQUENCE [LARGE SCALE GENOMIC DNA]</scope>
    <source>
        <strain evidence="5">Red Deer</strain>
    </source>
</reference>
<dbReference type="InterPro" id="IPR036383">
    <property type="entry name" value="TSP1_rpt_sf"/>
</dbReference>
<dbReference type="InterPro" id="IPR050439">
    <property type="entry name" value="ADAMTS_ADAMTS-like"/>
</dbReference>
<dbReference type="Pfam" id="PF19030">
    <property type="entry name" value="TSP1_ADAMTS"/>
    <property type="match status" value="2"/>
</dbReference>
<keyword evidence="2" id="KW-0964">Secreted</keyword>
<dbReference type="GO" id="GO:0005576">
    <property type="term" value="C:extracellular region"/>
    <property type="evidence" value="ECO:0007669"/>
    <property type="project" value="UniProtKB-SubCell"/>
</dbReference>
<evidence type="ECO:0000313" key="6">
    <source>
        <dbReference type="Proteomes" id="UP000242913"/>
    </source>
</evidence>
<accession>A0A238C0E8</accession>
<dbReference type="SMART" id="SM00209">
    <property type="entry name" value="TSP1"/>
    <property type="match status" value="3"/>
</dbReference>
<dbReference type="Proteomes" id="UP000242913">
    <property type="component" value="Unassembled WGS sequence"/>
</dbReference>
<dbReference type="PROSITE" id="PS51046">
    <property type="entry name" value="GON"/>
    <property type="match status" value="1"/>
</dbReference>
<gene>
    <name evidence="5" type="ORF">X798_01813</name>
</gene>
<dbReference type="PANTHER" id="PTHR13723:SF281">
    <property type="entry name" value="PAPILIN"/>
    <property type="match status" value="1"/>
</dbReference>
<dbReference type="GO" id="GO:0008270">
    <property type="term" value="F:zinc ion binding"/>
    <property type="evidence" value="ECO:0007669"/>
    <property type="project" value="InterPro"/>
</dbReference>
<keyword evidence="6" id="KW-1185">Reference proteome</keyword>
<dbReference type="GO" id="GO:0031012">
    <property type="term" value="C:extracellular matrix"/>
    <property type="evidence" value="ECO:0007669"/>
    <property type="project" value="TreeGrafter"/>
</dbReference>
<dbReference type="GO" id="GO:0004222">
    <property type="term" value="F:metalloendopeptidase activity"/>
    <property type="evidence" value="ECO:0007669"/>
    <property type="project" value="InterPro"/>
</dbReference>
<keyword evidence="3" id="KW-0479">Metal-binding</keyword>
<dbReference type="AlphaFoldDB" id="A0A238C0E8"/>
<name>A0A238C0E8_9BILA</name>
<comment type="subcellular location">
    <subcellularLocation>
        <location evidence="1">Secreted</location>
    </subcellularLocation>
</comment>
<dbReference type="Pfam" id="PF08685">
    <property type="entry name" value="GON"/>
    <property type="match status" value="1"/>
</dbReference>
<dbReference type="SUPFAM" id="SSF82895">
    <property type="entry name" value="TSP-1 type 1 repeat"/>
    <property type="match status" value="3"/>
</dbReference>
<evidence type="ECO:0000256" key="1">
    <source>
        <dbReference type="ARBA" id="ARBA00004613"/>
    </source>
</evidence>
<dbReference type="InterPro" id="IPR000884">
    <property type="entry name" value="TSP1_rpt"/>
</dbReference>
<dbReference type="Gene3D" id="2.20.100.10">
    <property type="entry name" value="Thrombospondin type-1 (TSP1) repeat"/>
    <property type="match status" value="2"/>
</dbReference>
<evidence type="ECO:0000256" key="3">
    <source>
        <dbReference type="ARBA" id="ARBA00022723"/>
    </source>
</evidence>
<dbReference type="OrthoDB" id="5855429at2759"/>
<organism evidence="5 6">
    <name type="scientific">Onchocerca flexuosa</name>
    <dbReference type="NCBI Taxonomy" id="387005"/>
    <lineage>
        <taxon>Eukaryota</taxon>
        <taxon>Metazoa</taxon>
        <taxon>Ecdysozoa</taxon>
        <taxon>Nematoda</taxon>
        <taxon>Chromadorea</taxon>
        <taxon>Rhabditida</taxon>
        <taxon>Spirurina</taxon>
        <taxon>Spiruromorpha</taxon>
        <taxon>Filarioidea</taxon>
        <taxon>Onchocercidae</taxon>
        <taxon>Onchocerca</taxon>
    </lineage>
</organism>
<feature type="domain" description="GON" evidence="4">
    <location>
        <begin position="235"/>
        <end position="440"/>
    </location>
</feature>
<sequence length="450" mass="50718">MECATLPKPLENSICMTMSCPAYHWTATAWSKCTDPCKKSDQHRRVYCVSNLGKRAAPKMCSNETAPEMTRSCPVTDCLYHWVPGPWSTCSKTCGTGFQFRRIECRVRSQNYSSNAEPNVQSRMCSGLTRPSVSKECAMNPCDAKYSWSVGPWSQIQSIVLYLISYYYTLSKTLKAMKMSFFCIKIAYNEWKCSTSCGPGYRRRRVRCLDRDGRRVSRDLCDQSPDKPKRRETCLPGDCAELKAYYAQENSVDGNYTVLVAGFRITVYCHLMNETLPKTYINLNSETNFAEIYGKRLLYPFTCPHNGQRNDTCMCTDDGSASAGFSSFSKVRVDLHNMKINIHDHTFATTSHGEEVAFATAGDCYSAVDCPQVSFFGQFGIDLRGTGLRVMDDLRWVDQGHRTSSRIERSDNNARIFGRCGGYCGQCSPDKFKGLVIEIDHKQNPSIGIG</sequence>
<evidence type="ECO:0000313" key="5">
    <source>
        <dbReference type="EMBL" id="OZC10987.1"/>
    </source>
</evidence>